<dbReference type="AlphaFoldDB" id="A0A7C9W514"/>
<dbReference type="Proteomes" id="UP000481360">
    <property type="component" value="Unassembled WGS sequence"/>
</dbReference>
<keyword evidence="2" id="KW-1185">Reference proteome</keyword>
<evidence type="ECO:0000313" key="1">
    <source>
        <dbReference type="EMBL" id="NGY63560.1"/>
    </source>
</evidence>
<accession>A0A7C9W514</accession>
<sequence>MVTGFNVEAEQLRSHAANIDKIKQRFAKVKSASAHITADTQAYGKLCGWISGVLEGRHTDIDAVIATVERNLELVAKELRASADTYAAADQDNADRVRAAGGGGQ</sequence>
<reference evidence="1 2" key="1">
    <citation type="submission" date="2020-03" db="EMBL/GenBank/DDBJ databases">
        <title>Isolation and identification of active actinomycetes.</title>
        <authorList>
            <person name="Sun X."/>
        </authorList>
    </citation>
    <scope>NUCLEOTIDE SEQUENCE [LARGE SCALE GENOMIC DNA]</scope>
    <source>
        <strain evidence="1 2">NEAU-D13</strain>
    </source>
</reference>
<comment type="caution">
    <text evidence="1">The sequence shown here is derived from an EMBL/GenBank/DDBJ whole genome shotgun (WGS) entry which is preliminary data.</text>
</comment>
<protein>
    <submittedName>
        <fullName evidence="1">PE domain-containing protein</fullName>
    </submittedName>
</protein>
<dbReference type="Pfam" id="PF10824">
    <property type="entry name" value="T7SS_ESX_EspC"/>
    <property type="match status" value="1"/>
</dbReference>
<name>A0A7C9W514_9PSEU</name>
<organism evidence="1 2">
    <name type="scientific">Lentzea alba</name>
    <dbReference type="NCBI Taxonomy" id="2714351"/>
    <lineage>
        <taxon>Bacteria</taxon>
        <taxon>Bacillati</taxon>
        <taxon>Actinomycetota</taxon>
        <taxon>Actinomycetes</taxon>
        <taxon>Pseudonocardiales</taxon>
        <taxon>Pseudonocardiaceae</taxon>
        <taxon>Lentzea</taxon>
    </lineage>
</organism>
<evidence type="ECO:0000313" key="2">
    <source>
        <dbReference type="Proteomes" id="UP000481360"/>
    </source>
</evidence>
<dbReference type="InterPro" id="IPR022536">
    <property type="entry name" value="EspC"/>
</dbReference>
<proteinExistence type="predicted"/>
<dbReference type="GO" id="GO:0009306">
    <property type="term" value="P:protein secretion"/>
    <property type="evidence" value="ECO:0007669"/>
    <property type="project" value="InterPro"/>
</dbReference>
<gene>
    <name evidence="1" type="ORF">G7043_32040</name>
</gene>
<dbReference type="EMBL" id="JAAMPJ010000010">
    <property type="protein sequence ID" value="NGY63560.1"/>
    <property type="molecule type" value="Genomic_DNA"/>
</dbReference>